<proteinExistence type="predicted"/>
<dbReference type="Proteomes" id="UP001519325">
    <property type="component" value="Unassembled WGS sequence"/>
</dbReference>
<dbReference type="RefSeq" id="WP_194816755.1">
    <property type="nucleotide sequence ID" value="NZ_JAGGMR010000001.1"/>
</dbReference>
<evidence type="ECO:0000313" key="2">
    <source>
        <dbReference type="Proteomes" id="UP001519325"/>
    </source>
</evidence>
<protein>
    <recommendedName>
        <fullName evidence="3">Magnesium transporter</fullName>
    </recommendedName>
</protein>
<sequence length="53" mass="6167">MTAAFDDMGLRDLVDLLTDEEQSELRPEVLRVLGRLPSQEVLRRELGRRMLKV</sequence>
<keyword evidence="2" id="KW-1185">Reference proteome</keyword>
<reference evidence="1 2" key="1">
    <citation type="submission" date="2021-03" db="EMBL/GenBank/DDBJ databases">
        <title>Sequencing the genomes of 1000 actinobacteria strains.</title>
        <authorList>
            <person name="Klenk H.-P."/>
        </authorList>
    </citation>
    <scope>NUCLEOTIDE SEQUENCE [LARGE SCALE GENOMIC DNA]</scope>
    <source>
        <strain evidence="1 2">DSM 45516</strain>
    </source>
</reference>
<accession>A0ABS4Q8S8</accession>
<comment type="caution">
    <text evidence="1">The sequence shown here is derived from an EMBL/GenBank/DDBJ whole genome shotgun (WGS) entry which is preliminary data.</text>
</comment>
<organism evidence="1 2">
    <name type="scientific">Nocardia goodfellowii</name>
    <dbReference type="NCBI Taxonomy" id="882446"/>
    <lineage>
        <taxon>Bacteria</taxon>
        <taxon>Bacillati</taxon>
        <taxon>Actinomycetota</taxon>
        <taxon>Actinomycetes</taxon>
        <taxon>Mycobacteriales</taxon>
        <taxon>Nocardiaceae</taxon>
        <taxon>Nocardia</taxon>
    </lineage>
</organism>
<evidence type="ECO:0008006" key="3">
    <source>
        <dbReference type="Google" id="ProtNLM"/>
    </source>
</evidence>
<name>A0ABS4Q8S8_9NOCA</name>
<evidence type="ECO:0000313" key="1">
    <source>
        <dbReference type="EMBL" id="MBP2188077.1"/>
    </source>
</evidence>
<dbReference type="EMBL" id="JAGGMR010000001">
    <property type="protein sequence ID" value="MBP2188077.1"/>
    <property type="molecule type" value="Genomic_DNA"/>
</dbReference>
<gene>
    <name evidence="1" type="ORF">BJ987_000978</name>
</gene>